<organism evidence="2 3">
    <name type="scientific">Zasmidium cellare</name>
    <name type="common">Wine cellar mold</name>
    <name type="synonym">Racodium cellare</name>
    <dbReference type="NCBI Taxonomy" id="395010"/>
    <lineage>
        <taxon>Eukaryota</taxon>
        <taxon>Fungi</taxon>
        <taxon>Dikarya</taxon>
        <taxon>Ascomycota</taxon>
        <taxon>Pezizomycotina</taxon>
        <taxon>Dothideomycetes</taxon>
        <taxon>Dothideomycetidae</taxon>
        <taxon>Mycosphaerellales</taxon>
        <taxon>Mycosphaerellaceae</taxon>
        <taxon>Zasmidium</taxon>
    </lineage>
</organism>
<proteinExistence type="predicted"/>
<dbReference type="Proteomes" id="UP001305779">
    <property type="component" value="Unassembled WGS sequence"/>
</dbReference>
<dbReference type="PANTHER" id="PTHR42085">
    <property type="entry name" value="F-BOX DOMAIN-CONTAINING PROTEIN"/>
    <property type="match status" value="1"/>
</dbReference>
<accession>A0ABR0F653</accession>
<dbReference type="Pfam" id="PF24864">
    <property type="entry name" value="DUF7730"/>
    <property type="match status" value="1"/>
</dbReference>
<dbReference type="EMBL" id="JAXOVC010000001">
    <property type="protein sequence ID" value="KAK4508706.1"/>
    <property type="molecule type" value="Genomic_DNA"/>
</dbReference>
<sequence>MSNSPHTPTNIEAAKPNQTLLEARRPLKEDIEKLISPYRHDSAQKPPFSGRDVAIMAISSSSTEYVDEYKMVWWTIENFAFFKQWSEYNVACFLFHEIFWNYDVPVMTKTVTDPGKLDNLDAYTIQPAVARLSLREHLEPKREGTFRFLDLPAELRNRVYTMLLDFSDAEISVERYKDRLLSSLRCRACVRSEALPIFYSTNVFHFRDLESVGDLPHGLSANQLKYIKKVHLHVDIQQIWDNNSDLALVQLNTTLAPAARGLNKLLPLEQVTLTISDSEWLYNWSELESYEEIEEMQTLLEVIAKAKNVQVFPAQGQENARCDVFNSLVQKTIESMQ</sequence>
<gene>
    <name evidence="2" type="ORF">PRZ48_002445</name>
</gene>
<comment type="caution">
    <text evidence="2">The sequence shown here is derived from an EMBL/GenBank/DDBJ whole genome shotgun (WGS) entry which is preliminary data.</text>
</comment>
<protein>
    <recommendedName>
        <fullName evidence="1">DUF7730 domain-containing protein</fullName>
    </recommendedName>
</protein>
<name>A0ABR0F653_ZASCE</name>
<dbReference type="InterPro" id="IPR056632">
    <property type="entry name" value="DUF7730"/>
</dbReference>
<evidence type="ECO:0000313" key="2">
    <source>
        <dbReference type="EMBL" id="KAK4508706.1"/>
    </source>
</evidence>
<feature type="domain" description="DUF7730" evidence="1">
    <location>
        <begin position="175"/>
        <end position="313"/>
    </location>
</feature>
<reference evidence="2 3" key="1">
    <citation type="journal article" date="2023" name="G3 (Bethesda)">
        <title>A chromosome-level genome assembly of Zasmidium syzygii isolated from banana leaves.</title>
        <authorList>
            <person name="van Westerhoven A.C."/>
            <person name="Mehrabi R."/>
            <person name="Talebi R."/>
            <person name="Steentjes M.B.F."/>
            <person name="Corcolon B."/>
            <person name="Chong P.A."/>
            <person name="Kema G.H.J."/>
            <person name="Seidl M.F."/>
        </authorList>
    </citation>
    <scope>NUCLEOTIDE SEQUENCE [LARGE SCALE GENOMIC DNA]</scope>
    <source>
        <strain evidence="2 3">P124</strain>
    </source>
</reference>
<keyword evidence="3" id="KW-1185">Reference proteome</keyword>
<dbReference type="PANTHER" id="PTHR42085:SF1">
    <property type="entry name" value="F-BOX DOMAIN-CONTAINING PROTEIN"/>
    <property type="match status" value="1"/>
</dbReference>
<dbReference type="InterPro" id="IPR038883">
    <property type="entry name" value="AN11006-like"/>
</dbReference>
<evidence type="ECO:0000259" key="1">
    <source>
        <dbReference type="Pfam" id="PF24864"/>
    </source>
</evidence>
<evidence type="ECO:0000313" key="3">
    <source>
        <dbReference type="Proteomes" id="UP001305779"/>
    </source>
</evidence>